<organism evidence="1 2">
    <name type="scientific">Eumeta variegata</name>
    <name type="common">Bagworm moth</name>
    <name type="synonym">Eumeta japonica</name>
    <dbReference type="NCBI Taxonomy" id="151549"/>
    <lineage>
        <taxon>Eukaryota</taxon>
        <taxon>Metazoa</taxon>
        <taxon>Ecdysozoa</taxon>
        <taxon>Arthropoda</taxon>
        <taxon>Hexapoda</taxon>
        <taxon>Insecta</taxon>
        <taxon>Pterygota</taxon>
        <taxon>Neoptera</taxon>
        <taxon>Endopterygota</taxon>
        <taxon>Lepidoptera</taxon>
        <taxon>Glossata</taxon>
        <taxon>Ditrysia</taxon>
        <taxon>Tineoidea</taxon>
        <taxon>Psychidae</taxon>
        <taxon>Oiketicinae</taxon>
        <taxon>Eumeta</taxon>
    </lineage>
</organism>
<proteinExistence type="predicted"/>
<dbReference type="EMBL" id="BGZK01003232">
    <property type="protein sequence ID" value="GBO98964.1"/>
    <property type="molecule type" value="Genomic_DNA"/>
</dbReference>
<dbReference type="AlphaFoldDB" id="A0A4C1S9Z6"/>
<name>A0A4C1S9Z6_EUMVA</name>
<keyword evidence="2" id="KW-1185">Reference proteome</keyword>
<sequence>MCGVHEMVYVRCASRRTCAWRHRLRTDTREHADFLKDLLQLEDKSGWRTGVAGSRFNHVVKETTPLWSVVRQECHPMSPSPRTTSLDRVRFAIDSEFDLDHLANGAPLRTHETLNEQL</sequence>
<protein>
    <submittedName>
        <fullName evidence="1">Uncharacterized protein</fullName>
    </submittedName>
</protein>
<gene>
    <name evidence="1" type="ORF">EVAR_69287_1</name>
</gene>
<evidence type="ECO:0000313" key="1">
    <source>
        <dbReference type="EMBL" id="GBO98964.1"/>
    </source>
</evidence>
<evidence type="ECO:0000313" key="2">
    <source>
        <dbReference type="Proteomes" id="UP000299102"/>
    </source>
</evidence>
<dbReference type="Proteomes" id="UP000299102">
    <property type="component" value="Unassembled WGS sequence"/>
</dbReference>
<comment type="caution">
    <text evidence="1">The sequence shown here is derived from an EMBL/GenBank/DDBJ whole genome shotgun (WGS) entry which is preliminary data.</text>
</comment>
<reference evidence="1 2" key="1">
    <citation type="journal article" date="2019" name="Commun. Biol.">
        <title>The bagworm genome reveals a unique fibroin gene that provides high tensile strength.</title>
        <authorList>
            <person name="Kono N."/>
            <person name="Nakamura H."/>
            <person name="Ohtoshi R."/>
            <person name="Tomita M."/>
            <person name="Numata K."/>
            <person name="Arakawa K."/>
        </authorList>
    </citation>
    <scope>NUCLEOTIDE SEQUENCE [LARGE SCALE GENOMIC DNA]</scope>
</reference>
<accession>A0A4C1S9Z6</accession>